<dbReference type="Pfam" id="PF00005">
    <property type="entry name" value="ABC_tran"/>
    <property type="match status" value="1"/>
</dbReference>
<evidence type="ECO:0000256" key="7">
    <source>
        <dbReference type="ARBA" id="ARBA00023136"/>
    </source>
</evidence>
<dbReference type="PROSITE" id="PS50929">
    <property type="entry name" value="ABC_TM1F"/>
    <property type="match status" value="1"/>
</dbReference>
<evidence type="ECO:0000259" key="10">
    <source>
        <dbReference type="PROSITE" id="PS50893"/>
    </source>
</evidence>
<gene>
    <name evidence="12" type="ORF">AAF712_004384</name>
</gene>
<comment type="subcellular location">
    <subcellularLocation>
        <location evidence="1">Membrane</location>
    </subcellularLocation>
</comment>
<evidence type="ECO:0000256" key="2">
    <source>
        <dbReference type="ARBA" id="ARBA00022448"/>
    </source>
</evidence>
<dbReference type="SUPFAM" id="SSF52540">
    <property type="entry name" value="P-loop containing nucleoside triphosphate hydrolases"/>
    <property type="match status" value="1"/>
</dbReference>
<keyword evidence="4" id="KW-0547">Nucleotide-binding</keyword>
<feature type="transmembrane region" description="Helical" evidence="9">
    <location>
        <begin position="364"/>
        <end position="387"/>
    </location>
</feature>
<keyword evidence="2" id="KW-0813">Transport</keyword>
<sequence length="1061" mass="120179">MRSSQLEGLALTVLQYPLVEPHGWSPVKKSVFFNSLILPAYISIASAAILLIHICLVSFILRRNSQSEEETSRIRPGSFALEAKEHVRAHGGIKIYTFKTIRTVCSLGLLGLALTTFIIREMEIDEMNIEKKHKYRFKKREWLEAAMCMTFLYTSFLGFISIAARTRWSRTVIRHLNFVLFATFVVYCYRDIYPLATYTKQPRDTFEGWSLWLKIALLGVSSILVPLFVPRQYVPVDPSHPETPSPEQTACIFSVLVYSFLDPLVFYAYGVPHIPWDKLPPLCDYDFTRNLKTRSFKHLDIFSGAPKQRHIALGLLRVFRFEYMVLALCIVAHVLANFLSPIAIKQLLRYLESDGAETATVRPWVWISWLFLGPVLGSLTVQFYILVATRLLVQVQAIITQLVFEHALRIRVKAEPPDSPSSNVTIPESPPEYSSSPEGEGSDEGTVEGERKKDSAPTSDANNLVGKINNLVTTDLDNIVETRDFLFVVVYVPVQIVLAIVFLYIVLGWSSLVGLAMMILLLPVPGLVARMVQKVQDERMKRTDARVESVTETMNVLRMIKLFGWEKKMESRIGVKREDELVWIKKRQYLDLLNGTIKWLPYADLGYARHIHNLTAIMKRELTASTVFSSMTVLEMLRTQLRLIFEIMTATIAGKVSLDRVSDFLKNTELLDLYENKALDREFFIPSDRTEDIGFRNAIFTWSRNAEGTLTPSKRRFVLKIEDELIFKKGRVNLVLGETGSGKTSMLMALLSEMCFVPRGPDSWYNLPRDKGIAYAAQESWVQNETIRENIVFGSEFDEERYKKVIYQCGLERDLSLFEAGDSTEVGEKGLTLSGGQKARITLARAIYSKAAIILLDDVLAALDVHTSKWIVDKCLKGDLVKGRTVILVTHNVALARPIAGFVVSLKDGCVTSQGTLAEALEHDSALQAEASKDEENLDKYEEQIDAKAPPPEPESKGKLIIEEEIQEGRVSWSALKVYFTGMGTWRFFVAVIGACFLAELSDTAQTWFLGYWASQYENHDVSEVSVAWYLATYSKVPLYFQGARIDTILRLLPARLRRGV</sequence>
<feature type="transmembrane region" description="Helical" evidence="9">
    <location>
        <begin position="36"/>
        <end position="61"/>
    </location>
</feature>
<dbReference type="PANTHER" id="PTHR24223">
    <property type="entry name" value="ATP-BINDING CASSETTE SUB-FAMILY C"/>
    <property type="match status" value="1"/>
</dbReference>
<dbReference type="InterPro" id="IPR011527">
    <property type="entry name" value="ABC1_TM_dom"/>
</dbReference>
<dbReference type="Pfam" id="PF00664">
    <property type="entry name" value="ABC_membrane"/>
    <property type="match status" value="1"/>
</dbReference>
<evidence type="ECO:0000256" key="8">
    <source>
        <dbReference type="SAM" id="MobiDB-lite"/>
    </source>
</evidence>
<dbReference type="EMBL" id="JBBXMP010000017">
    <property type="protein sequence ID" value="KAL0068668.1"/>
    <property type="molecule type" value="Genomic_DNA"/>
</dbReference>
<dbReference type="InterPro" id="IPR036640">
    <property type="entry name" value="ABC1_TM_sf"/>
</dbReference>
<reference evidence="12 13" key="1">
    <citation type="submission" date="2024-05" db="EMBL/GenBank/DDBJ databases">
        <title>A draft genome resource for the thread blight pathogen Marasmius tenuissimus strain MS-2.</title>
        <authorList>
            <person name="Yulfo-Soto G.E."/>
            <person name="Baruah I.K."/>
            <person name="Amoako-Attah I."/>
            <person name="Bukari Y."/>
            <person name="Meinhardt L.W."/>
            <person name="Bailey B.A."/>
            <person name="Cohen S.P."/>
        </authorList>
    </citation>
    <scope>NUCLEOTIDE SEQUENCE [LARGE SCALE GENOMIC DNA]</scope>
    <source>
        <strain evidence="12 13">MS-2</strain>
    </source>
</reference>
<keyword evidence="3 9" id="KW-0812">Transmembrane</keyword>
<evidence type="ECO:0000259" key="11">
    <source>
        <dbReference type="PROSITE" id="PS50929"/>
    </source>
</evidence>
<evidence type="ECO:0000313" key="13">
    <source>
        <dbReference type="Proteomes" id="UP001437256"/>
    </source>
</evidence>
<feature type="transmembrane region" description="Helical" evidence="9">
    <location>
        <begin position="172"/>
        <end position="190"/>
    </location>
</feature>
<evidence type="ECO:0000313" key="12">
    <source>
        <dbReference type="EMBL" id="KAL0068668.1"/>
    </source>
</evidence>
<dbReference type="PROSITE" id="PS50893">
    <property type="entry name" value="ABC_TRANSPORTER_2"/>
    <property type="match status" value="1"/>
</dbReference>
<feature type="region of interest" description="Disordered" evidence="8">
    <location>
        <begin position="414"/>
        <end position="460"/>
    </location>
</feature>
<dbReference type="SMART" id="SM00382">
    <property type="entry name" value="AAA"/>
    <property type="match status" value="1"/>
</dbReference>
<dbReference type="Gene3D" id="3.40.50.300">
    <property type="entry name" value="P-loop containing nucleotide triphosphate hydrolases"/>
    <property type="match status" value="1"/>
</dbReference>
<dbReference type="InterPro" id="IPR050173">
    <property type="entry name" value="ABC_transporter_C-like"/>
</dbReference>
<evidence type="ECO:0000256" key="3">
    <source>
        <dbReference type="ARBA" id="ARBA00022692"/>
    </source>
</evidence>
<feature type="transmembrane region" description="Helical" evidence="9">
    <location>
        <begin position="142"/>
        <end position="166"/>
    </location>
</feature>
<name>A0ABR3A4U5_9AGAR</name>
<dbReference type="InterPro" id="IPR027417">
    <property type="entry name" value="P-loop_NTPase"/>
</dbReference>
<protein>
    <recommendedName>
        <fullName evidence="14">ATP-binding cassette transporter</fullName>
    </recommendedName>
</protein>
<evidence type="ECO:0000256" key="9">
    <source>
        <dbReference type="SAM" id="Phobius"/>
    </source>
</evidence>
<feature type="domain" description="ABC transmembrane type-1" evidence="11">
    <location>
        <begin position="325"/>
        <end position="597"/>
    </location>
</feature>
<dbReference type="InterPro" id="IPR003439">
    <property type="entry name" value="ABC_transporter-like_ATP-bd"/>
</dbReference>
<evidence type="ECO:0000256" key="5">
    <source>
        <dbReference type="ARBA" id="ARBA00022840"/>
    </source>
</evidence>
<feature type="domain" description="ABC transporter" evidence="10">
    <location>
        <begin position="688"/>
        <end position="933"/>
    </location>
</feature>
<dbReference type="CDD" id="cd03250">
    <property type="entry name" value="ABCC_MRP_domain1"/>
    <property type="match status" value="1"/>
</dbReference>
<feature type="transmembrane region" description="Helical" evidence="9">
    <location>
        <begin position="211"/>
        <end position="229"/>
    </location>
</feature>
<keyword evidence="7 9" id="KW-0472">Membrane</keyword>
<evidence type="ECO:0008006" key="14">
    <source>
        <dbReference type="Google" id="ProtNLM"/>
    </source>
</evidence>
<dbReference type="CDD" id="cd18596">
    <property type="entry name" value="ABC_6TM_VMR1_D1_like"/>
    <property type="match status" value="1"/>
</dbReference>
<keyword evidence="13" id="KW-1185">Reference proteome</keyword>
<keyword evidence="5" id="KW-0067">ATP-binding</keyword>
<evidence type="ECO:0000256" key="4">
    <source>
        <dbReference type="ARBA" id="ARBA00022741"/>
    </source>
</evidence>
<evidence type="ECO:0000256" key="1">
    <source>
        <dbReference type="ARBA" id="ARBA00004370"/>
    </source>
</evidence>
<feature type="transmembrane region" description="Helical" evidence="9">
    <location>
        <begin position="485"/>
        <end position="506"/>
    </location>
</feature>
<dbReference type="SUPFAM" id="SSF90123">
    <property type="entry name" value="ABC transporter transmembrane region"/>
    <property type="match status" value="1"/>
</dbReference>
<dbReference type="InterPro" id="IPR017871">
    <property type="entry name" value="ABC_transporter-like_CS"/>
</dbReference>
<dbReference type="Proteomes" id="UP001437256">
    <property type="component" value="Unassembled WGS sequence"/>
</dbReference>
<organism evidence="12 13">
    <name type="scientific">Marasmius tenuissimus</name>
    <dbReference type="NCBI Taxonomy" id="585030"/>
    <lineage>
        <taxon>Eukaryota</taxon>
        <taxon>Fungi</taxon>
        <taxon>Dikarya</taxon>
        <taxon>Basidiomycota</taxon>
        <taxon>Agaricomycotina</taxon>
        <taxon>Agaricomycetes</taxon>
        <taxon>Agaricomycetidae</taxon>
        <taxon>Agaricales</taxon>
        <taxon>Marasmiineae</taxon>
        <taxon>Marasmiaceae</taxon>
        <taxon>Marasmius</taxon>
    </lineage>
</organism>
<accession>A0ABR3A4U5</accession>
<dbReference type="Gene3D" id="1.20.1560.10">
    <property type="entry name" value="ABC transporter type 1, transmembrane domain"/>
    <property type="match status" value="1"/>
</dbReference>
<dbReference type="PANTHER" id="PTHR24223:SF356">
    <property type="entry name" value="ATP-BINDING CASSETTE TRANSPORTER ABC4"/>
    <property type="match status" value="1"/>
</dbReference>
<keyword evidence="6 9" id="KW-1133">Transmembrane helix</keyword>
<evidence type="ECO:0000256" key="6">
    <source>
        <dbReference type="ARBA" id="ARBA00022989"/>
    </source>
</evidence>
<dbReference type="PROSITE" id="PS00211">
    <property type="entry name" value="ABC_TRANSPORTER_1"/>
    <property type="match status" value="1"/>
</dbReference>
<comment type="caution">
    <text evidence="12">The sequence shown here is derived from an EMBL/GenBank/DDBJ whole genome shotgun (WGS) entry which is preliminary data.</text>
</comment>
<proteinExistence type="predicted"/>
<dbReference type="InterPro" id="IPR003593">
    <property type="entry name" value="AAA+_ATPase"/>
</dbReference>
<feature type="transmembrane region" description="Helical" evidence="9">
    <location>
        <begin position="323"/>
        <end position="344"/>
    </location>
</feature>